<keyword evidence="2" id="KW-1185">Reference proteome</keyword>
<name>W9RE53_9ROSA</name>
<accession>W9RE53</accession>
<protein>
    <submittedName>
        <fullName evidence="1">Uncharacterized protein</fullName>
    </submittedName>
</protein>
<proteinExistence type="predicted"/>
<organism evidence="1 2">
    <name type="scientific">Morus notabilis</name>
    <dbReference type="NCBI Taxonomy" id="981085"/>
    <lineage>
        <taxon>Eukaryota</taxon>
        <taxon>Viridiplantae</taxon>
        <taxon>Streptophyta</taxon>
        <taxon>Embryophyta</taxon>
        <taxon>Tracheophyta</taxon>
        <taxon>Spermatophyta</taxon>
        <taxon>Magnoliopsida</taxon>
        <taxon>eudicotyledons</taxon>
        <taxon>Gunneridae</taxon>
        <taxon>Pentapetalae</taxon>
        <taxon>rosids</taxon>
        <taxon>fabids</taxon>
        <taxon>Rosales</taxon>
        <taxon>Moraceae</taxon>
        <taxon>Moreae</taxon>
        <taxon>Morus</taxon>
    </lineage>
</organism>
<dbReference type="Proteomes" id="UP000030645">
    <property type="component" value="Unassembled WGS sequence"/>
</dbReference>
<sequence length="54" mass="5880">MEEAPTPVAPILDIPEGPPPKDHLYLLAMKSRDSNFLVPDVSDTQIEATLVLPP</sequence>
<evidence type="ECO:0000313" key="1">
    <source>
        <dbReference type="EMBL" id="EXB73687.1"/>
    </source>
</evidence>
<evidence type="ECO:0000313" key="2">
    <source>
        <dbReference type="Proteomes" id="UP000030645"/>
    </source>
</evidence>
<dbReference type="AlphaFoldDB" id="W9RE53"/>
<reference evidence="2" key="1">
    <citation type="submission" date="2013-01" db="EMBL/GenBank/DDBJ databases">
        <title>Draft Genome Sequence of a Mulberry Tree, Morus notabilis C.K. Schneid.</title>
        <authorList>
            <person name="He N."/>
            <person name="Zhao S."/>
        </authorList>
    </citation>
    <scope>NUCLEOTIDE SEQUENCE</scope>
</reference>
<dbReference type="EMBL" id="KE344640">
    <property type="protein sequence ID" value="EXB73687.1"/>
    <property type="molecule type" value="Genomic_DNA"/>
</dbReference>
<gene>
    <name evidence="1" type="ORF">L484_026848</name>
</gene>